<dbReference type="Gene3D" id="3.40.50.150">
    <property type="entry name" value="Vaccinia Virus protein VP39"/>
    <property type="match status" value="1"/>
</dbReference>
<accession>A0ABD3FLS3</accession>
<dbReference type="InterPro" id="IPR001678">
    <property type="entry name" value="MeTrfase_RsmB-F_NOP2_dom"/>
</dbReference>
<dbReference type="AlphaFoldDB" id="A0ABD3FLS3"/>
<protein>
    <recommendedName>
        <fullName evidence="2">SAM-dependent MTase RsmB/NOP-type domain-containing protein</fullName>
    </recommendedName>
</protein>
<evidence type="ECO:0000259" key="2">
    <source>
        <dbReference type="PROSITE" id="PS51686"/>
    </source>
</evidence>
<evidence type="ECO:0000313" key="3">
    <source>
        <dbReference type="EMBL" id="KAL3666671.1"/>
    </source>
</evidence>
<dbReference type="InterPro" id="IPR029063">
    <property type="entry name" value="SAM-dependent_MTases_sf"/>
</dbReference>
<dbReference type="EMBL" id="JBIMZQ010000016">
    <property type="protein sequence ID" value="KAL3666671.1"/>
    <property type="molecule type" value="Genomic_DNA"/>
</dbReference>
<dbReference type="GO" id="GO:0008168">
    <property type="term" value="F:methyltransferase activity"/>
    <property type="evidence" value="ECO:0007669"/>
    <property type="project" value="UniProtKB-KW"/>
</dbReference>
<dbReference type="GO" id="GO:0032259">
    <property type="term" value="P:methylation"/>
    <property type="evidence" value="ECO:0007669"/>
    <property type="project" value="UniProtKB-KW"/>
</dbReference>
<feature type="domain" description="SAM-dependent MTase RsmB/NOP-type" evidence="2">
    <location>
        <begin position="1"/>
        <end position="83"/>
    </location>
</feature>
<dbReference type="Proteomes" id="UP001632037">
    <property type="component" value="Unassembled WGS sequence"/>
</dbReference>
<comment type="similarity">
    <text evidence="1">Belongs to the class I-like SAM-binding methyltransferase superfamily. RsmB/NOP family.</text>
</comment>
<evidence type="ECO:0000256" key="1">
    <source>
        <dbReference type="PROSITE-ProRule" id="PRU01023"/>
    </source>
</evidence>
<keyword evidence="1" id="KW-0808">Transferase</keyword>
<sequence length="83" mass="9464">MPRNFLWVAAFLPKPGGTLVYSTRTINPKENEQMVHYTTTRSSLLLKVNATSETTDYRVKASAKMKRFSRTELDTTLTLYTCA</sequence>
<evidence type="ECO:0000313" key="4">
    <source>
        <dbReference type="Proteomes" id="UP001632037"/>
    </source>
</evidence>
<gene>
    <name evidence="3" type="ORF">V7S43_008300</name>
</gene>
<keyword evidence="1" id="KW-0949">S-adenosyl-L-methionine</keyword>
<comment type="caution">
    <text evidence="3">The sequence shown here is derived from an EMBL/GenBank/DDBJ whole genome shotgun (WGS) entry which is preliminary data.</text>
</comment>
<keyword evidence="1" id="KW-0694">RNA-binding</keyword>
<reference evidence="3 4" key="1">
    <citation type="submission" date="2024-09" db="EMBL/GenBank/DDBJ databases">
        <title>Genome sequencing and assembly of Phytophthora oleae, isolate VK10A, causative agent of rot of olive drupes.</title>
        <authorList>
            <person name="Conti Taguali S."/>
            <person name="Riolo M."/>
            <person name="La Spada F."/>
            <person name="Cacciola S.O."/>
            <person name="Dionisio G."/>
        </authorList>
    </citation>
    <scope>NUCLEOTIDE SEQUENCE [LARGE SCALE GENOMIC DNA]</scope>
    <source>
        <strain evidence="3 4">VK10A</strain>
    </source>
</reference>
<dbReference type="PROSITE" id="PS51686">
    <property type="entry name" value="SAM_MT_RSMB_NOP"/>
    <property type="match status" value="1"/>
</dbReference>
<keyword evidence="4" id="KW-1185">Reference proteome</keyword>
<comment type="caution">
    <text evidence="1">Lacks conserved residue(s) required for the propagation of feature annotation.</text>
</comment>
<dbReference type="GO" id="GO:0003723">
    <property type="term" value="F:RNA binding"/>
    <property type="evidence" value="ECO:0007669"/>
    <property type="project" value="UniProtKB-UniRule"/>
</dbReference>
<name>A0ABD3FLS3_9STRA</name>
<organism evidence="3 4">
    <name type="scientific">Phytophthora oleae</name>
    <dbReference type="NCBI Taxonomy" id="2107226"/>
    <lineage>
        <taxon>Eukaryota</taxon>
        <taxon>Sar</taxon>
        <taxon>Stramenopiles</taxon>
        <taxon>Oomycota</taxon>
        <taxon>Peronosporomycetes</taxon>
        <taxon>Peronosporales</taxon>
        <taxon>Peronosporaceae</taxon>
        <taxon>Phytophthora</taxon>
    </lineage>
</organism>
<keyword evidence="1" id="KW-0489">Methyltransferase</keyword>
<proteinExistence type="inferred from homology"/>
<dbReference type="SUPFAM" id="SSF53335">
    <property type="entry name" value="S-adenosyl-L-methionine-dependent methyltransferases"/>
    <property type="match status" value="1"/>
</dbReference>